<reference evidence="5 6" key="2">
    <citation type="journal article" date="2016" name="Int. J. Syst. Evol. Microbiol.">
        <title>Flavisolibacter tropicus sp. nov., isolated from tropical soil.</title>
        <authorList>
            <person name="Lee J.J."/>
            <person name="Kang M.S."/>
            <person name="Kim G.S."/>
            <person name="Lee C.S."/>
            <person name="Lim S."/>
            <person name="Lee J."/>
            <person name="Roh S.H."/>
            <person name="Kang H."/>
            <person name="Ha J.M."/>
            <person name="Bae S."/>
            <person name="Jung H.Y."/>
            <person name="Kim M.K."/>
        </authorList>
    </citation>
    <scope>NUCLEOTIDE SEQUENCE [LARGE SCALE GENOMIC DNA]</scope>
    <source>
        <strain evidence="5 6">LCS9</strain>
    </source>
</reference>
<proteinExistence type="inferred from homology"/>
<comment type="similarity">
    <text evidence="4">Belongs to the GbsR family.</text>
</comment>
<dbReference type="PATRIC" id="fig|1492898.3.peg.561"/>
<dbReference type="PIRSF" id="PIRSF006707">
    <property type="entry name" value="MJ1563"/>
    <property type="match status" value="1"/>
</dbReference>
<dbReference type="GO" id="GO:0003677">
    <property type="term" value="F:DNA binding"/>
    <property type="evidence" value="ECO:0007669"/>
    <property type="project" value="UniProtKB-UniRule"/>
</dbReference>
<accession>A0A172TR92</accession>
<protein>
    <recommendedName>
        <fullName evidence="4">HTH-type transcriptional regulator</fullName>
    </recommendedName>
</protein>
<evidence type="ECO:0000256" key="2">
    <source>
        <dbReference type="ARBA" id="ARBA00023125"/>
    </source>
</evidence>
<evidence type="ECO:0000256" key="1">
    <source>
        <dbReference type="ARBA" id="ARBA00023015"/>
    </source>
</evidence>
<dbReference type="OrthoDB" id="9792628at2"/>
<keyword evidence="1 4" id="KW-0805">Transcription regulation</keyword>
<dbReference type="InterPro" id="IPR052362">
    <property type="entry name" value="HTH-GbsR_regulator"/>
</dbReference>
<dbReference type="KEGG" id="fla:SY85_02575"/>
<evidence type="ECO:0000313" key="6">
    <source>
        <dbReference type="Proteomes" id="UP000077177"/>
    </source>
</evidence>
<reference evidence="6" key="1">
    <citation type="submission" date="2015-01" db="EMBL/GenBank/DDBJ databases">
        <title>Flavisolibacter sp./LCS9/ whole genome sequencing.</title>
        <authorList>
            <person name="Kim M.K."/>
            <person name="Srinivasan S."/>
            <person name="Lee J.-J."/>
        </authorList>
    </citation>
    <scope>NUCLEOTIDE SEQUENCE [LARGE SCALE GENOMIC DNA]</scope>
    <source>
        <strain evidence="6">LCS9</strain>
    </source>
</reference>
<dbReference type="InterPro" id="IPR036388">
    <property type="entry name" value="WH-like_DNA-bd_sf"/>
</dbReference>
<dbReference type="InterPro" id="IPR036390">
    <property type="entry name" value="WH_DNA-bd_sf"/>
</dbReference>
<evidence type="ECO:0000313" key="5">
    <source>
        <dbReference type="EMBL" id="ANE49550.1"/>
    </source>
</evidence>
<dbReference type="PANTHER" id="PTHR38465:SF1">
    <property type="entry name" value="HTH-TYPE TRANSCRIPTIONAL REGULATOR MJ1563-RELATED"/>
    <property type="match status" value="1"/>
</dbReference>
<dbReference type="Proteomes" id="UP000077177">
    <property type="component" value="Chromosome"/>
</dbReference>
<dbReference type="Gene3D" id="1.10.10.10">
    <property type="entry name" value="Winged helix-like DNA-binding domain superfamily/Winged helix DNA-binding domain"/>
    <property type="match status" value="1"/>
</dbReference>
<gene>
    <name evidence="5" type="ORF">SY85_02575</name>
</gene>
<evidence type="ECO:0000256" key="3">
    <source>
        <dbReference type="ARBA" id="ARBA00023163"/>
    </source>
</evidence>
<keyword evidence="2 4" id="KW-0238">DNA-binding</keyword>
<organism evidence="5 6">
    <name type="scientific">Flavisolibacter tropicus</name>
    <dbReference type="NCBI Taxonomy" id="1492898"/>
    <lineage>
        <taxon>Bacteria</taxon>
        <taxon>Pseudomonadati</taxon>
        <taxon>Bacteroidota</taxon>
        <taxon>Chitinophagia</taxon>
        <taxon>Chitinophagales</taxon>
        <taxon>Chitinophagaceae</taxon>
        <taxon>Flavisolibacter</taxon>
    </lineage>
</organism>
<sequence>MKLQEAKRQFIQTWARLGTEWGINRTMAQVHALLLVTDKLLSTEDVMEELSISRGNANMNLRELMNWDLIYKELVPGDRKEYFKAEKDVWEIAKRIARERKKREIEPVLRELKELQDIEDKSSAESARFLKTVKDIHGFATKIDKSAESMLKADENWFFGAILKLLK</sequence>
<dbReference type="GO" id="GO:0003700">
    <property type="term" value="F:DNA-binding transcription factor activity"/>
    <property type="evidence" value="ECO:0007669"/>
    <property type="project" value="InterPro"/>
</dbReference>
<dbReference type="RefSeq" id="WP_066401665.1">
    <property type="nucleotide sequence ID" value="NZ_CP011390.1"/>
</dbReference>
<keyword evidence="6" id="KW-1185">Reference proteome</keyword>
<dbReference type="PANTHER" id="PTHR38465">
    <property type="entry name" value="HTH-TYPE TRANSCRIPTIONAL REGULATOR MJ1563-RELATED"/>
    <property type="match status" value="1"/>
</dbReference>
<dbReference type="AlphaFoldDB" id="A0A172TR92"/>
<keyword evidence="3 4" id="KW-0804">Transcription</keyword>
<dbReference type="EMBL" id="CP011390">
    <property type="protein sequence ID" value="ANE49550.1"/>
    <property type="molecule type" value="Genomic_DNA"/>
</dbReference>
<dbReference type="SUPFAM" id="SSF46785">
    <property type="entry name" value="Winged helix' DNA-binding domain"/>
    <property type="match status" value="1"/>
</dbReference>
<evidence type="ECO:0000256" key="4">
    <source>
        <dbReference type="PIRNR" id="PIRNR006707"/>
    </source>
</evidence>
<dbReference type="InterPro" id="IPR026282">
    <property type="entry name" value="MJ1563"/>
</dbReference>
<name>A0A172TR92_9BACT</name>
<dbReference type="STRING" id="1492898.SY85_02575"/>